<dbReference type="PROSITE" id="PS50235">
    <property type="entry name" value="USP_3"/>
    <property type="match status" value="1"/>
</dbReference>
<dbReference type="OrthoDB" id="292964at2759"/>
<gene>
    <name evidence="9" type="primary">USP8_4</name>
    <name evidence="9" type="ORF">FJT64_015462</name>
</gene>
<evidence type="ECO:0000256" key="3">
    <source>
        <dbReference type="ARBA" id="ARBA00012759"/>
    </source>
</evidence>
<name>A0A6A4X412_AMPAM</name>
<comment type="caution">
    <text evidence="9">The sequence shown here is derived from an EMBL/GenBank/DDBJ whole genome shotgun (WGS) entry which is preliminary data.</text>
</comment>
<dbReference type="PANTHER" id="PTHR21646">
    <property type="entry name" value="UBIQUITIN CARBOXYL-TERMINAL HYDROLASE"/>
    <property type="match status" value="1"/>
</dbReference>
<proteinExistence type="inferred from homology"/>
<dbReference type="GO" id="GO:0016579">
    <property type="term" value="P:protein deubiquitination"/>
    <property type="evidence" value="ECO:0007669"/>
    <property type="project" value="InterPro"/>
</dbReference>
<dbReference type="InterPro" id="IPR038765">
    <property type="entry name" value="Papain-like_cys_pep_sf"/>
</dbReference>
<evidence type="ECO:0000256" key="6">
    <source>
        <dbReference type="ARBA" id="ARBA00022801"/>
    </source>
</evidence>
<evidence type="ECO:0000259" key="8">
    <source>
        <dbReference type="PROSITE" id="PS50235"/>
    </source>
</evidence>
<sequence>MDGMCYTLTDRPVAGHDIVSACSEMGGATPVYGTSEADSEYVVKVLKNYNRPLAWAILQAKTRPSTADWTHWFKCLVPLADGILIIIVIVPLRHLSIPLYGINSRIRVSGERDRHPALGTHRVSDQSRLCSAPACGFESATFETFSLLSLPLALPSAGRASLYHCLDQYVRGDLINDWSCPKCRRRHDVYKKLDLWRLPPVVILHLKRFSFAGSTARKAHAQVSFPLRDLDLSQLAIGPHPDSHSLVYDLYGVVEHHGSQHSGHYTAYCFNQPAASWLFIDDTVVKESSAASVRDATAYLLCYSAREVA</sequence>
<feature type="domain" description="USP" evidence="8">
    <location>
        <begin position="1"/>
        <end position="306"/>
    </location>
</feature>
<dbReference type="Pfam" id="PF00443">
    <property type="entry name" value="UCH"/>
    <property type="match status" value="1"/>
</dbReference>
<dbReference type="InterPro" id="IPR028889">
    <property type="entry name" value="USP"/>
</dbReference>
<organism evidence="9 10">
    <name type="scientific">Amphibalanus amphitrite</name>
    <name type="common">Striped barnacle</name>
    <name type="synonym">Balanus amphitrite</name>
    <dbReference type="NCBI Taxonomy" id="1232801"/>
    <lineage>
        <taxon>Eukaryota</taxon>
        <taxon>Metazoa</taxon>
        <taxon>Ecdysozoa</taxon>
        <taxon>Arthropoda</taxon>
        <taxon>Crustacea</taxon>
        <taxon>Multicrustacea</taxon>
        <taxon>Cirripedia</taxon>
        <taxon>Thoracica</taxon>
        <taxon>Thoracicalcarea</taxon>
        <taxon>Balanomorpha</taxon>
        <taxon>Balanoidea</taxon>
        <taxon>Balanidae</taxon>
        <taxon>Amphibalaninae</taxon>
        <taxon>Amphibalanus</taxon>
    </lineage>
</organism>
<dbReference type="PANTHER" id="PTHR21646:SF24">
    <property type="entry name" value="UBIQUITIN CARBOXYL-TERMINAL HYDROLASE"/>
    <property type="match status" value="1"/>
</dbReference>
<comment type="catalytic activity">
    <reaction evidence="1">
        <text>Thiol-dependent hydrolysis of ester, thioester, amide, peptide and isopeptide bonds formed by the C-terminal Gly of ubiquitin (a 76-residue protein attached to proteins as an intracellular targeting signal).</text>
        <dbReference type="EC" id="3.4.19.12"/>
    </reaction>
</comment>
<dbReference type="InterPro" id="IPR018200">
    <property type="entry name" value="USP_CS"/>
</dbReference>
<dbReference type="InterPro" id="IPR050185">
    <property type="entry name" value="Ub_carboxyl-term_hydrolase"/>
</dbReference>
<accession>A0A6A4X412</accession>
<evidence type="ECO:0000256" key="4">
    <source>
        <dbReference type="ARBA" id="ARBA00022670"/>
    </source>
</evidence>
<reference evidence="9 10" key="1">
    <citation type="submission" date="2019-07" db="EMBL/GenBank/DDBJ databases">
        <title>Draft genome assembly of a fouling barnacle, Amphibalanus amphitrite (Darwin, 1854): The first reference genome for Thecostraca.</title>
        <authorList>
            <person name="Kim W."/>
        </authorList>
    </citation>
    <scope>NUCLEOTIDE SEQUENCE [LARGE SCALE GENOMIC DNA]</scope>
    <source>
        <strain evidence="9">SNU_AA5</strain>
        <tissue evidence="9">Soma without cirri and trophi</tissue>
    </source>
</reference>
<dbReference type="GO" id="GO:0006508">
    <property type="term" value="P:proteolysis"/>
    <property type="evidence" value="ECO:0007669"/>
    <property type="project" value="UniProtKB-KW"/>
</dbReference>
<keyword evidence="7" id="KW-0788">Thiol protease</keyword>
<evidence type="ECO:0000256" key="1">
    <source>
        <dbReference type="ARBA" id="ARBA00000707"/>
    </source>
</evidence>
<keyword evidence="10" id="KW-1185">Reference proteome</keyword>
<dbReference type="SUPFAM" id="SSF54001">
    <property type="entry name" value="Cysteine proteinases"/>
    <property type="match status" value="1"/>
</dbReference>
<dbReference type="Proteomes" id="UP000440578">
    <property type="component" value="Unassembled WGS sequence"/>
</dbReference>
<dbReference type="EC" id="3.4.19.12" evidence="3"/>
<dbReference type="AlphaFoldDB" id="A0A6A4X412"/>
<comment type="similarity">
    <text evidence="2">Belongs to the peptidase C19 family.</text>
</comment>
<dbReference type="Gene3D" id="3.90.70.10">
    <property type="entry name" value="Cysteine proteinases"/>
    <property type="match status" value="1"/>
</dbReference>
<evidence type="ECO:0000256" key="7">
    <source>
        <dbReference type="ARBA" id="ARBA00022807"/>
    </source>
</evidence>
<evidence type="ECO:0000313" key="9">
    <source>
        <dbReference type="EMBL" id="KAF0314057.1"/>
    </source>
</evidence>
<evidence type="ECO:0000313" key="10">
    <source>
        <dbReference type="Proteomes" id="UP000440578"/>
    </source>
</evidence>
<dbReference type="PROSITE" id="PS00973">
    <property type="entry name" value="USP_2"/>
    <property type="match status" value="1"/>
</dbReference>
<dbReference type="GO" id="GO:0004843">
    <property type="term" value="F:cysteine-type deubiquitinase activity"/>
    <property type="evidence" value="ECO:0007669"/>
    <property type="project" value="UniProtKB-EC"/>
</dbReference>
<keyword evidence="5" id="KW-0833">Ubl conjugation pathway</keyword>
<keyword evidence="4" id="KW-0645">Protease</keyword>
<evidence type="ECO:0000256" key="5">
    <source>
        <dbReference type="ARBA" id="ARBA00022786"/>
    </source>
</evidence>
<dbReference type="EMBL" id="VIIS01000053">
    <property type="protein sequence ID" value="KAF0314057.1"/>
    <property type="molecule type" value="Genomic_DNA"/>
</dbReference>
<keyword evidence="6 9" id="KW-0378">Hydrolase</keyword>
<evidence type="ECO:0000256" key="2">
    <source>
        <dbReference type="ARBA" id="ARBA00009085"/>
    </source>
</evidence>
<dbReference type="InterPro" id="IPR001394">
    <property type="entry name" value="Peptidase_C19_UCH"/>
</dbReference>
<protein>
    <recommendedName>
        <fullName evidence="3">ubiquitinyl hydrolase 1</fullName>
        <ecNumber evidence="3">3.4.19.12</ecNumber>
    </recommendedName>
</protein>